<feature type="compositionally biased region" description="Low complexity" evidence="1">
    <location>
        <begin position="214"/>
        <end position="233"/>
    </location>
</feature>
<dbReference type="Proteomes" id="UP000823405">
    <property type="component" value="Unassembled WGS sequence"/>
</dbReference>
<evidence type="ECO:0000256" key="1">
    <source>
        <dbReference type="SAM" id="MobiDB-lite"/>
    </source>
</evidence>
<feature type="compositionally biased region" description="Low complexity" evidence="1">
    <location>
        <begin position="155"/>
        <end position="177"/>
    </location>
</feature>
<sequence>MVAYKNYTPLSIAGAIASFLTIASTSTADRVFLTNKAEATDIYPGCPVDIGFRVQYSDLAQLKWVELQVLGADNSLMIEGLDNSTRAQWDDTRTKAVTWTVPNDWPPGDYIVRAFGNASYPCQHGTRRERCDFALEDRETFHLHPLAANEGCPLSSLRPSTSSPSTTKIPTTTAHSTINKEGIAQPSSGNSADSYYKSSQDLLNKNLAAEEDTPSTSTTTDGNSNDNDSSNSNLIQKTIDQSATQRIQDQTIFRVLDEIRDYNIQKSTLTLKSGNVIPMSDRMDSSTIVRFIQTLELSNSALRSSQNGGKGGVGVGVGVGSIELIAALHKNSTLIVILPANPSSTTATTSPVTTIVPFNHTEINPFGRGLIQDDPNQIQDKKSNDASYRMAGMTTPVQGLFATTLAAVIGVMAM</sequence>
<feature type="region of interest" description="Disordered" evidence="1">
    <location>
        <begin position="152"/>
        <end position="196"/>
    </location>
</feature>
<comment type="caution">
    <text evidence="2">The sequence shown here is derived from an EMBL/GenBank/DDBJ whole genome shotgun (WGS) entry which is preliminary data.</text>
</comment>
<proteinExistence type="predicted"/>
<feature type="region of interest" description="Disordered" evidence="1">
    <location>
        <begin position="209"/>
        <end position="233"/>
    </location>
</feature>
<organism evidence="2 3">
    <name type="scientific">Linnemannia gamsii</name>
    <dbReference type="NCBI Taxonomy" id="64522"/>
    <lineage>
        <taxon>Eukaryota</taxon>
        <taxon>Fungi</taxon>
        <taxon>Fungi incertae sedis</taxon>
        <taxon>Mucoromycota</taxon>
        <taxon>Mortierellomycotina</taxon>
        <taxon>Mortierellomycetes</taxon>
        <taxon>Mortierellales</taxon>
        <taxon>Mortierellaceae</taxon>
        <taxon>Linnemannia</taxon>
    </lineage>
</organism>
<gene>
    <name evidence="2" type="ORF">BGZ97_001253</name>
</gene>
<dbReference type="OrthoDB" id="2277867at2759"/>
<name>A0A9P6QYS4_9FUNG</name>
<dbReference type="AlphaFoldDB" id="A0A9P6QYS4"/>
<accession>A0A9P6QYS4</accession>
<evidence type="ECO:0000313" key="3">
    <source>
        <dbReference type="Proteomes" id="UP000823405"/>
    </source>
</evidence>
<evidence type="ECO:0000313" key="2">
    <source>
        <dbReference type="EMBL" id="KAG0305064.1"/>
    </source>
</evidence>
<keyword evidence="3" id="KW-1185">Reference proteome</keyword>
<protein>
    <submittedName>
        <fullName evidence="2">Uncharacterized protein</fullName>
    </submittedName>
</protein>
<feature type="compositionally biased region" description="Polar residues" evidence="1">
    <location>
        <begin position="185"/>
        <end position="196"/>
    </location>
</feature>
<dbReference type="EMBL" id="JAAAIN010001251">
    <property type="protein sequence ID" value="KAG0305064.1"/>
    <property type="molecule type" value="Genomic_DNA"/>
</dbReference>
<reference evidence="2" key="1">
    <citation type="journal article" date="2020" name="Fungal Divers.">
        <title>Resolving the Mortierellaceae phylogeny through synthesis of multi-gene phylogenetics and phylogenomics.</title>
        <authorList>
            <person name="Vandepol N."/>
            <person name="Liber J."/>
            <person name="Desiro A."/>
            <person name="Na H."/>
            <person name="Kennedy M."/>
            <person name="Barry K."/>
            <person name="Grigoriev I.V."/>
            <person name="Miller A.N."/>
            <person name="O'Donnell K."/>
            <person name="Stajich J.E."/>
            <person name="Bonito G."/>
        </authorList>
    </citation>
    <scope>NUCLEOTIDE SEQUENCE</scope>
    <source>
        <strain evidence="2">NVP60</strain>
    </source>
</reference>